<evidence type="ECO:0000313" key="3">
    <source>
        <dbReference type="Proteomes" id="UP001432027"/>
    </source>
</evidence>
<dbReference type="AlphaFoldDB" id="A0AAV5T4L5"/>
<dbReference type="InterPro" id="IPR046347">
    <property type="entry name" value="bZIP_sf"/>
</dbReference>
<feature type="region of interest" description="Disordered" evidence="1">
    <location>
        <begin position="60"/>
        <end position="79"/>
    </location>
</feature>
<proteinExistence type="predicted"/>
<dbReference type="Proteomes" id="UP001432027">
    <property type="component" value="Unassembled WGS sequence"/>
</dbReference>
<evidence type="ECO:0000256" key="1">
    <source>
        <dbReference type="SAM" id="MobiDB-lite"/>
    </source>
</evidence>
<dbReference type="SUPFAM" id="SSF57959">
    <property type="entry name" value="Leucine zipper domain"/>
    <property type="match status" value="1"/>
</dbReference>
<name>A0AAV5T4L5_9BILA</name>
<feature type="compositionally biased region" description="Basic and acidic residues" evidence="1">
    <location>
        <begin position="107"/>
        <end position="138"/>
    </location>
</feature>
<evidence type="ECO:0008006" key="4">
    <source>
        <dbReference type="Google" id="ProtNLM"/>
    </source>
</evidence>
<dbReference type="GO" id="GO:0003700">
    <property type="term" value="F:DNA-binding transcription factor activity"/>
    <property type="evidence" value="ECO:0007669"/>
    <property type="project" value="InterPro"/>
</dbReference>
<reference evidence="2" key="1">
    <citation type="submission" date="2023-10" db="EMBL/GenBank/DDBJ databases">
        <title>Genome assembly of Pristionchus species.</title>
        <authorList>
            <person name="Yoshida K."/>
            <person name="Sommer R.J."/>
        </authorList>
    </citation>
    <scope>NUCLEOTIDE SEQUENCE</scope>
    <source>
        <strain evidence="2">RS0144</strain>
    </source>
</reference>
<sequence length="218" mass="24796">MPEEPIRRRLEALLLLCRTTHHCKVARSPLAAHSMVRREWSNRLEGLSLTTITWLYNQSSVPSTTPSTPPLAGAVAQPAGCHEVAQQPLVGSSSNGNKARSSKPPKRKMDAAQLREYRNYKRKTDAEKAADPDYDNKRERNKKAVRATREKKELQFLEEYERNVEILQRLHYVQESIKRQVNTLSPLDPMTVGLPEGCVVEEVLFTEEEREKAGILPL</sequence>
<gene>
    <name evidence="2" type="ORF">PENTCL1PPCAC_9953</name>
</gene>
<feature type="compositionally biased region" description="Polar residues" evidence="1">
    <location>
        <begin position="89"/>
        <end position="99"/>
    </location>
</feature>
<organism evidence="2 3">
    <name type="scientific">Pristionchus entomophagus</name>
    <dbReference type="NCBI Taxonomy" id="358040"/>
    <lineage>
        <taxon>Eukaryota</taxon>
        <taxon>Metazoa</taxon>
        <taxon>Ecdysozoa</taxon>
        <taxon>Nematoda</taxon>
        <taxon>Chromadorea</taxon>
        <taxon>Rhabditida</taxon>
        <taxon>Rhabditina</taxon>
        <taxon>Diplogasteromorpha</taxon>
        <taxon>Diplogasteroidea</taxon>
        <taxon>Neodiplogasteridae</taxon>
        <taxon>Pristionchus</taxon>
    </lineage>
</organism>
<evidence type="ECO:0000313" key="2">
    <source>
        <dbReference type="EMBL" id="GMS87778.1"/>
    </source>
</evidence>
<feature type="region of interest" description="Disordered" evidence="1">
    <location>
        <begin position="86"/>
        <end position="146"/>
    </location>
</feature>
<keyword evidence="3" id="KW-1185">Reference proteome</keyword>
<comment type="caution">
    <text evidence="2">The sequence shown here is derived from an EMBL/GenBank/DDBJ whole genome shotgun (WGS) entry which is preliminary data.</text>
</comment>
<dbReference type="EMBL" id="BTSX01000003">
    <property type="protein sequence ID" value="GMS87778.1"/>
    <property type="molecule type" value="Genomic_DNA"/>
</dbReference>
<accession>A0AAV5T4L5</accession>
<protein>
    <recommendedName>
        <fullName evidence="4">BZIP domain-containing protein</fullName>
    </recommendedName>
</protein>